<dbReference type="InterPro" id="IPR027417">
    <property type="entry name" value="P-loop_NTPase"/>
</dbReference>
<evidence type="ECO:0000313" key="3">
    <source>
        <dbReference type="EMBL" id="KKB82554.1"/>
    </source>
</evidence>
<dbReference type="AlphaFoldDB" id="A0A0F5LK53"/>
<organism evidence="3 4">
    <name type="scientific">Devosia soli</name>
    <dbReference type="NCBI Taxonomy" id="361041"/>
    <lineage>
        <taxon>Bacteria</taxon>
        <taxon>Pseudomonadati</taxon>
        <taxon>Pseudomonadota</taxon>
        <taxon>Alphaproteobacteria</taxon>
        <taxon>Hyphomicrobiales</taxon>
        <taxon>Devosiaceae</taxon>
        <taxon>Devosia</taxon>
    </lineage>
</organism>
<gene>
    <name evidence="3" type="ORF">VW35_00235</name>
</gene>
<reference evidence="3 4" key="1">
    <citation type="submission" date="2015-03" db="EMBL/GenBank/DDBJ databases">
        <authorList>
            <person name="Hassan Y.I."/>
            <person name="Lepp D."/>
            <person name="Zhou T."/>
        </authorList>
    </citation>
    <scope>NUCLEOTIDE SEQUENCE [LARGE SCALE GENOMIC DNA]</scope>
    <source>
        <strain evidence="3 4">GH2-10</strain>
    </source>
</reference>
<dbReference type="GO" id="GO:0005524">
    <property type="term" value="F:ATP binding"/>
    <property type="evidence" value="ECO:0007669"/>
    <property type="project" value="InterPro"/>
</dbReference>
<proteinExistence type="predicted"/>
<evidence type="ECO:0000313" key="4">
    <source>
        <dbReference type="Proteomes" id="UP000033514"/>
    </source>
</evidence>
<feature type="compositionally biased region" description="Acidic residues" evidence="1">
    <location>
        <begin position="49"/>
        <end position="63"/>
    </location>
</feature>
<sequence length="404" mass="44440">MTNDNTKPKSKASPPRPEDDANKQPRSLFKPAKPEDLDPLDLSYRPPDGDEGDDTSEQPEPELDDFARALYGEYRDYGITTYRELDRLNSAASEVRFGKPRVALFKLKPFAVMRLTDADLVVSMGAISAEERKDHPTKANLLLNSGDAAELKGPHSVDLIDSAIADLYAHFPHFGPALQAIRECANLSITRGAQWLEFRPILISSGPGMGKSTLARALADRMALPVIWLDGSTMTTSVPLIGGDAVFRSSRASTIVEGMINNRIGNPIVVLDEADKIADMSRGARQDPTQALLAFLERGSARRVHDHFLGIDLDFSHLNWVLLANDLNRISPAVRDRCKVIQLPPLTPDHLAAIAASEVERRHLEPELVSALIKACRVGQIKSLRKLHKALDAAQAVRTRPLLH</sequence>
<dbReference type="PANTHER" id="PTHR43718">
    <property type="entry name" value="LON PROTEASE"/>
    <property type="match status" value="1"/>
</dbReference>
<dbReference type="InterPro" id="IPR003959">
    <property type="entry name" value="ATPase_AAA_core"/>
</dbReference>
<dbReference type="RefSeq" id="WP_046141023.1">
    <property type="nucleotide sequence ID" value="NZ_LAJG01000001.1"/>
</dbReference>
<dbReference type="PATRIC" id="fig|361041.3.peg.50"/>
<feature type="domain" description="AAA+ ATPase" evidence="2">
    <location>
        <begin position="197"/>
        <end position="388"/>
    </location>
</feature>
<keyword evidence="4" id="KW-1185">Reference proteome</keyword>
<accession>A0A0F5LK53</accession>
<dbReference type="PANTHER" id="PTHR43718:SF2">
    <property type="entry name" value="LON PROTEASE HOMOLOG, MITOCHONDRIAL"/>
    <property type="match status" value="1"/>
</dbReference>
<dbReference type="Gene3D" id="3.40.50.300">
    <property type="entry name" value="P-loop containing nucleotide triphosphate hydrolases"/>
    <property type="match status" value="1"/>
</dbReference>
<dbReference type="EMBL" id="LAJG01000001">
    <property type="protein sequence ID" value="KKB82554.1"/>
    <property type="molecule type" value="Genomic_DNA"/>
</dbReference>
<dbReference type="InterPro" id="IPR027065">
    <property type="entry name" value="Lon_Prtase"/>
</dbReference>
<protein>
    <recommendedName>
        <fullName evidence="2">AAA+ ATPase domain-containing protein</fullName>
    </recommendedName>
</protein>
<dbReference type="GO" id="GO:0016887">
    <property type="term" value="F:ATP hydrolysis activity"/>
    <property type="evidence" value="ECO:0007669"/>
    <property type="project" value="InterPro"/>
</dbReference>
<comment type="caution">
    <text evidence="3">The sequence shown here is derived from an EMBL/GenBank/DDBJ whole genome shotgun (WGS) entry which is preliminary data.</text>
</comment>
<dbReference type="GO" id="GO:0004176">
    <property type="term" value="F:ATP-dependent peptidase activity"/>
    <property type="evidence" value="ECO:0007669"/>
    <property type="project" value="InterPro"/>
</dbReference>
<name>A0A0F5LK53_9HYPH</name>
<evidence type="ECO:0000259" key="2">
    <source>
        <dbReference type="SMART" id="SM00382"/>
    </source>
</evidence>
<dbReference type="GO" id="GO:0006515">
    <property type="term" value="P:protein quality control for misfolded or incompletely synthesized proteins"/>
    <property type="evidence" value="ECO:0007669"/>
    <property type="project" value="TreeGrafter"/>
</dbReference>
<dbReference type="SUPFAM" id="SSF52540">
    <property type="entry name" value="P-loop containing nucleoside triphosphate hydrolases"/>
    <property type="match status" value="1"/>
</dbReference>
<dbReference type="SMART" id="SM00382">
    <property type="entry name" value="AAA"/>
    <property type="match status" value="1"/>
</dbReference>
<dbReference type="InterPro" id="IPR003593">
    <property type="entry name" value="AAA+_ATPase"/>
</dbReference>
<dbReference type="OrthoDB" id="7949964at2"/>
<evidence type="ECO:0000256" key="1">
    <source>
        <dbReference type="SAM" id="MobiDB-lite"/>
    </source>
</evidence>
<dbReference type="GO" id="GO:0004252">
    <property type="term" value="F:serine-type endopeptidase activity"/>
    <property type="evidence" value="ECO:0007669"/>
    <property type="project" value="InterPro"/>
</dbReference>
<feature type="region of interest" description="Disordered" evidence="1">
    <location>
        <begin position="1"/>
        <end position="63"/>
    </location>
</feature>
<dbReference type="STRING" id="361041.VW35_00235"/>
<dbReference type="Pfam" id="PF00004">
    <property type="entry name" value="AAA"/>
    <property type="match status" value="1"/>
</dbReference>
<dbReference type="Proteomes" id="UP000033514">
    <property type="component" value="Unassembled WGS sequence"/>
</dbReference>